<dbReference type="Pfam" id="PF09260">
    <property type="entry name" value="A_amylase_dom_C"/>
    <property type="match status" value="1"/>
</dbReference>
<dbReference type="OrthoDB" id="204980at2759"/>
<dbReference type="CDD" id="cd11319">
    <property type="entry name" value="AmyAc_euk_AmyA"/>
    <property type="match status" value="1"/>
</dbReference>
<dbReference type="InterPro" id="IPR013777">
    <property type="entry name" value="A-amylase-like"/>
</dbReference>
<feature type="binding site" evidence="15">
    <location>
        <position position="250"/>
    </location>
    <ligand>
        <name>Ca(2+)</name>
        <dbReference type="ChEBI" id="CHEBI:29108"/>
        <label>2</label>
    </ligand>
</feature>
<dbReference type="PIRSF" id="PIRSF001024">
    <property type="entry name" value="Alph-amyl_fung"/>
    <property type="match status" value="1"/>
</dbReference>
<dbReference type="Proteomes" id="UP000078595">
    <property type="component" value="Chromosome 7"/>
</dbReference>
<evidence type="ECO:0000256" key="15">
    <source>
        <dbReference type="PIRSR" id="PIRSR001024-3"/>
    </source>
</evidence>
<evidence type="ECO:0000256" key="9">
    <source>
        <dbReference type="ARBA" id="ARBA00023157"/>
    </source>
</evidence>
<feature type="binding site" evidence="17">
    <location>
        <position position="365"/>
    </location>
    <ligand>
        <name>substrate</name>
    </ligand>
</feature>
<evidence type="ECO:0000256" key="16">
    <source>
        <dbReference type="PIRSR" id="PIRSR001024-4"/>
    </source>
</evidence>
<comment type="similarity">
    <text evidence="3">Belongs to the glycosyl hydrolase 13 family.</text>
</comment>
<feature type="binding site" evidence="17">
    <location>
        <position position="224"/>
    </location>
    <ligand>
        <name>substrate</name>
    </ligand>
</feature>
<comment type="catalytic activity">
    <reaction evidence="1">
        <text>Endohydrolysis of (1-&gt;4)-alpha-D-glucosidic linkages in polysaccharides containing three or more (1-&gt;4)-alpha-linked D-glucose units.</text>
        <dbReference type="EC" id="3.2.1.1"/>
    </reaction>
</comment>
<evidence type="ECO:0000256" key="3">
    <source>
        <dbReference type="ARBA" id="ARBA00008061"/>
    </source>
</evidence>
<accession>A0A1A6A0S1</accession>
<keyword evidence="8 15" id="KW-0106">Calcium</keyword>
<feature type="binding site" evidence="17">
    <location>
        <position position="318"/>
    </location>
    <ligand>
        <name>substrate</name>
    </ligand>
</feature>
<dbReference type="EC" id="3.2.1.1" evidence="4"/>
<dbReference type="KEGG" id="kdj:28969620"/>
<evidence type="ECO:0000256" key="4">
    <source>
        <dbReference type="ARBA" id="ARBA00012595"/>
    </source>
</evidence>
<evidence type="ECO:0000256" key="1">
    <source>
        <dbReference type="ARBA" id="ARBA00000548"/>
    </source>
</evidence>
<dbReference type="InterPro" id="IPR015340">
    <property type="entry name" value="A_amylase_C_dom"/>
</dbReference>
<reference evidence="20" key="1">
    <citation type="submission" date="2013-07" db="EMBL/GenBank/DDBJ databases">
        <title>The Genome Sequence of Cryptococcus dejecticola CBS10117.</title>
        <authorList>
            <consortium name="The Broad Institute Genome Sequencing Platform"/>
            <person name="Cuomo C."/>
            <person name="Litvintseva A."/>
            <person name="Chen Y."/>
            <person name="Heitman J."/>
            <person name="Sun S."/>
            <person name="Springer D."/>
            <person name="Dromer F."/>
            <person name="Young S.K."/>
            <person name="Zeng Q."/>
            <person name="Gargeya S."/>
            <person name="Fitzgerald M."/>
            <person name="Abouelleil A."/>
            <person name="Alvarado L."/>
            <person name="Berlin A.M."/>
            <person name="Chapman S.B."/>
            <person name="Dewar J."/>
            <person name="Goldberg J."/>
            <person name="Griggs A."/>
            <person name="Gujja S."/>
            <person name="Hansen M."/>
            <person name="Howarth C."/>
            <person name="Imamovic A."/>
            <person name="Larimer J."/>
            <person name="McCowan C."/>
            <person name="Murphy C."/>
            <person name="Pearson M."/>
            <person name="Priest M."/>
            <person name="Roberts A."/>
            <person name="Saif S."/>
            <person name="Shea T."/>
            <person name="Sykes S."/>
            <person name="Wortman J."/>
            <person name="Nusbaum C."/>
            <person name="Birren B."/>
        </authorList>
    </citation>
    <scope>NUCLEOTIDE SEQUENCE [LARGE SCALE GENOMIC DNA]</scope>
    <source>
        <strain evidence="20">CBS 10117</strain>
    </source>
</reference>
<evidence type="ECO:0000256" key="7">
    <source>
        <dbReference type="ARBA" id="ARBA00022801"/>
    </source>
</evidence>
<keyword evidence="22" id="KW-1185">Reference proteome</keyword>
<evidence type="ECO:0000256" key="18">
    <source>
        <dbReference type="SAM" id="SignalP"/>
    </source>
</evidence>
<feature type="binding site" evidence="15">
    <location>
        <position position="182"/>
    </location>
    <ligand>
        <name>Ca(2+)</name>
        <dbReference type="ChEBI" id="CHEBI:29108"/>
        <label>1</label>
    </ligand>
</feature>
<dbReference type="Gene3D" id="2.60.40.1180">
    <property type="entry name" value="Golgi alpha-mannosidase II"/>
    <property type="match status" value="1"/>
</dbReference>
<evidence type="ECO:0000313" key="21">
    <source>
        <dbReference type="EMBL" id="WWC63299.1"/>
    </source>
</evidence>
<feature type="signal peptide" evidence="18">
    <location>
        <begin position="1"/>
        <end position="21"/>
    </location>
</feature>
<feature type="site" description="Transition state stabilizer" evidence="14">
    <location>
        <position position="318"/>
    </location>
</feature>
<evidence type="ECO:0000256" key="5">
    <source>
        <dbReference type="ARBA" id="ARBA00022723"/>
    </source>
</evidence>
<dbReference type="EMBL" id="KI894033">
    <property type="protein sequence ID" value="OBR83641.1"/>
    <property type="molecule type" value="Genomic_DNA"/>
</dbReference>
<evidence type="ECO:0000256" key="12">
    <source>
        <dbReference type="ARBA" id="ARBA00023295"/>
    </source>
</evidence>
<comment type="cofactor">
    <cofactor evidence="2">
        <name>Ca(2+)</name>
        <dbReference type="ChEBI" id="CHEBI:29108"/>
    </cofactor>
</comment>
<keyword evidence="7" id="KW-0378">Hydrolase</keyword>
<feature type="binding site" evidence="17">
    <location>
        <position position="142"/>
    </location>
    <ligand>
        <name>substrate</name>
    </ligand>
</feature>
<dbReference type="SMART" id="SM00642">
    <property type="entry name" value="Aamy"/>
    <property type="match status" value="1"/>
</dbReference>
<dbReference type="STRING" id="1296121.A0A1A6A0S1"/>
<dbReference type="PANTHER" id="PTHR10357:SF215">
    <property type="entry name" value="ALPHA-AMYLASE 1"/>
    <property type="match status" value="1"/>
</dbReference>
<feature type="binding site" evidence="17">
    <location>
        <position position="254"/>
    </location>
    <ligand>
        <name>substrate</name>
    </ligand>
</feature>
<dbReference type="Pfam" id="PF00128">
    <property type="entry name" value="Alpha-amylase"/>
    <property type="match status" value="1"/>
</dbReference>
<feature type="binding site" evidence="17">
    <location>
        <position position="103"/>
    </location>
    <ligand>
        <name>substrate</name>
    </ligand>
</feature>
<dbReference type="FunFam" id="3.20.20.80:FF:000120">
    <property type="entry name" value="Alpha-amylase A"/>
    <property type="match status" value="1"/>
</dbReference>
<gene>
    <name evidence="20" type="ORF">I303_05921</name>
    <name evidence="21" type="ORF">I303_105899</name>
</gene>
<dbReference type="AlphaFoldDB" id="A0A1A6A0S1"/>
<dbReference type="VEuPathDB" id="FungiDB:I303_05921"/>
<organism evidence="20">
    <name type="scientific">Kwoniella dejecticola CBS 10117</name>
    <dbReference type="NCBI Taxonomy" id="1296121"/>
    <lineage>
        <taxon>Eukaryota</taxon>
        <taxon>Fungi</taxon>
        <taxon>Dikarya</taxon>
        <taxon>Basidiomycota</taxon>
        <taxon>Agaricomycotina</taxon>
        <taxon>Tremellomycetes</taxon>
        <taxon>Tremellales</taxon>
        <taxon>Cryptococcaceae</taxon>
        <taxon>Kwoniella</taxon>
    </lineage>
</organism>
<feature type="disulfide bond" evidence="16">
    <location>
        <begin position="170"/>
        <end position="184"/>
    </location>
</feature>
<dbReference type="InterPro" id="IPR017853">
    <property type="entry name" value="GH"/>
</dbReference>
<evidence type="ECO:0000256" key="11">
    <source>
        <dbReference type="ARBA" id="ARBA00023277"/>
    </source>
</evidence>
<proteinExistence type="inferred from homology"/>
<dbReference type="GO" id="GO:0004556">
    <property type="term" value="F:alpha-amylase activity"/>
    <property type="evidence" value="ECO:0007669"/>
    <property type="project" value="UniProtKB-EC"/>
</dbReference>
<keyword evidence="5 15" id="KW-0479">Metal-binding</keyword>
<evidence type="ECO:0000256" key="17">
    <source>
        <dbReference type="PIRSR" id="PIRSR001024-5"/>
    </source>
</evidence>
<feature type="chain" id="PRO_5008341990" description="alpha-amylase" evidence="18">
    <location>
        <begin position="22"/>
        <end position="537"/>
    </location>
</feature>
<feature type="binding site" evidence="15">
    <location>
        <position position="141"/>
    </location>
    <ligand>
        <name>Ca(2+)</name>
        <dbReference type="ChEBI" id="CHEBI:29108"/>
        <label>1</label>
    </ligand>
</feature>
<evidence type="ECO:0000256" key="8">
    <source>
        <dbReference type="ARBA" id="ARBA00022837"/>
    </source>
</evidence>
<dbReference type="Gene3D" id="3.20.20.80">
    <property type="entry name" value="Glycosidases"/>
    <property type="match status" value="1"/>
</dbReference>
<dbReference type="PANTHER" id="PTHR10357">
    <property type="entry name" value="ALPHA-AMYLASE FAMILY MEMBER"/>
    <property type="match status" value="1"/>
</dbReference>
<feature type="domain" description="Glycosyl hydrolase family 13 catalytic" evidence="19">
    <location>
        <begin position="34"/>
        <end position="390"/>
    </location>
</feature>
<dbReference type="SUPFAM" id="SSF51445">
    <property type="entry name" value="(Trans)glycosidases"/>
    <property type="match status" value="1"/>
</dbReference>
<evidence type="ECO:0000313" key="20">
    <source>
        <dbReference type="EMBL" id="OBR83641.1"/>
    </source>
</evidence>
<reference evidence="21" key="3">
    <citation type="submission" date="2024-02" db="EMBL/GenBank/DDBJ databases">
        <title>Comparative genomics of Cryptococcus and Kwoniella reveals pathogenesis evolution and contrasting modes of karyotype evolution via chromosome fusion or intercentromeric recombination.</title>
        <authorList>
            <person name="Coelho M.A."/>
            <person name="David-Palma M."/>
            <person name="Shea T."/>
            <person name="Bowers K."/>
            <person name="McGinley-Smith S."/>
            <person name="Mohammad A.W."/>
            <person name="Gnirke A."/>
            <person name="Yurkov A.M."/>
            <person name="Nowrousian M."/>
            <person name="Sun S."/>
            <person name="Cuomo C.A."/>
            <person name="Heitman J."/>
        </authorList>
    </citation>
    <scope>NUCLEOTIDE SEQUENCE</scope>
    <source>
        <strain evidence="21">CBS 10117</strain>
    </source>
</reference>
<keyword evidence="10" id="KW-0325">Glycoprotein</keyword>
<evidence type="ECO:0000256" key="2">
    <source>
        <dbReference type="ARBA" id="ARBA00001913"/>
    </source>
</evidence>
<keyword evidence="12" id="KW-0326">Glycosidase</keyword>
<keyword evidence="6 18" id="KW-0732">Signal</keyword>
<sequence length="537" mass="57236">MISSALLTLLPLLATFQSAFALDDTSARSASVYQIITDRFARPSSVSSTCNASDRKYCGGTYASITEKLDYIAGMGFDTIWISPIVENIGGTTGLGEAYHGYWTLDPDGFNSNFGTADELKALSSALHAKGMHLMIDVVINHVAATSGSTFQPDSAYGPFSQSSDYHPFCWIQDYNNQTNVEDCWLGDDQVALPDLNTESSTVSDYWNNWVKTLVSNYTLDAVRIDTVKHVPKTFWPNFVNSAGVFTQGEVLNGDPVYVGPYQNDAKVNPFNYPAYYPLVRGFNQTSGDLSELVTMTQTIKSDFNDPTLLGSFLNNHDNPRFESTVTDTSLIKNAHAYPFVTDGIPYGYYGSEAGFTGGADPDNREPLWTSNYDTSSDMYKFFASLNAARKAAGNASDSFYSSQMNVTSPSSSSILIAKQPLISILSNSGSSASDATVNVQASASGWSANTQVIDAISCETLTTDGSGNLAVTVKTGLPRVLIANSQKGQVCSGSSNSSSGSGNSSGGSSGAVKLDVRAGWMIGAIGTIVGGLLMAL</sequence>
<dbReference type="SUPFAM" id="SSF51011">
    <property type="entry name" value="Glycosyl hydrolase domain"/>
    <property type="match status" value="1"/>
</dbReference>
<dbReference type="EMBL" id="CP144536">
    <property type="protein sequence ID" value="WWC63299.1"/>
    <property type="molecule type" value="Genomic_DNA"/>
</dbReference>
<dbReference type="InterPro" id="IPR006047">
    <property type="entry name" value="GH13_cat_dom"/>
</dbReference>
<keyword evidence="11" id="KW-0119">Carbohydrate metabolism</keyword>
<evidence type="ECO:0000256" key="14">
    <source>
        <dbReference type="PIRSR" id="PIRSR001024-2"/>
    </source>
</evidence>
<keyword evidence="9 16" id="KW-1015">Disulfide bond</keyword>
<evidence type="ECO:0000256" key="13">
    <source>
        <dbReference type="PIRSR" id="PIRSR001024-1"/>
    </source>
</evidence>
<protein>
    <recommendedName>
        <fullName evidence="4">alpha-amylase</fullName>
        <ecNumber evidence="4">3.2.1.1</ecNumber>
    </recommendedName>
</protein>
<feature type="binding site" evidence="15">
    <location>
        <position position="226"/>
    </location>
    <ligand>
        <name>Ca(2+)</name>
        <dbReference type="ChEBI" id="CHEBI:29108"/>
        <label>2</label>
    </ligand>
</feature>
<name>A0A1A6A0S1_9TREE</name>
<dbReference type="GO" id="GO:0005509">
    <property type="term" value="F:calcium ion binding"/>
    <property type="evidence" value="ECO:0007669"/>
    <property type="project" value="InterPro"/>
</dbReference>
<evidence type="ECO:0000259" key="19">
    <source>
        <dbReference type="SMART" id="SM00642"/>
    </source>
</evidence>
<feature type="binding site" evidence="15">
    <location>
        <position position="230"/>
    </location>
    <ligand>
        <name>Ca(2+)</name>
        <dbReference type="ChEBI" id="CHEBI:29108"/>
        <label>1</label>
    </ligand>
</feature>
<dbReference type="RefSeq" id="XP_018261483.1">
    <property type="nucleotide sequence ID" value="XM_018409211.1"/>
</dbReference>
<dbReference type="GeneID" id="28969620"/>
<feature type="active site" description="Nucleophile" evidence="13">
    <location>
        <position position="226"/>
    </location>
</feature>
<dbReference type="InterPro" id="IPR013780">
    <property type="entry name" value="Glyco_hydro_b"/>
</dbReference>
<evidence type="ECO:0000256" key="10">
    <source>
        <dbReference type="ARBA" id="ARBA00023180"/>
    </source>
</evidence>
<evidence type="ECO:0000313" key="22">
    <source>
        <dbReference type="Proteomes" id="UP000078595"/>
    </source>
</evidence>
<reference evidence="21" key="2">
    <citation type="submission" date="2013-07" db="EMBL/GenBank/DDBJ databases">
        <authorList>
            <consortium name="The Broad Institute Genome Sequencing Platform"/>
            <person name="Cuomo C."/>
            <person name="Litvintseva A."/>
            <person name="Chen Y."/>
            <person name="Heitman J."/>
            <person name="Sun S."/>
            <person name="Springer D."/>
            <person name="Dromer F."/>
            <person name="Young S.K."/>
            <person name="Zeng Q."/>
            <person name="Gargeya S."/>
            <person name="Fitzgerald M."/>
            <person name="Abouelleil A."/>
            <person name="Alvarado L."/>
            <person name="Berlin A.M."/>
            <person name="Chapman S.B."/>
            <person name="Dewar J."/>
            <person name="Goldberg J."/>
            <person name="Griggs A."/>
            <person name="Gujja S."/>
            <person name="Hansen M."/>
            <person name="Howarth C."/>
            <person name="Imamovic A."/>
            <person name="Larimer J."/>
            <person name="McCowan C."/>
            <person name="Murphy C."/>
            <person name="Pearson M."/>
            <person name="Priest M."/>
            <person name="Roberts A."/>
            <person name="Saif S."/>
            <person name="Shea T."/>
            <person name="Sykes S."/>
            <person name="Wortman J."/>
            <person name="Nusbaum C."/>
            <person name="Birren B."/>
        </authorList>
    </citation>
    <scope>NUCLEOTIDE SEQUENCE</scope>
    <source>
        <strain evidence="21">CBS 10117</strain>
    </source>
</reference>
<evidence type="ECO:0000256" key="6">
    <source>
        <dbReference type="ARBA" id="ARBA00022729"/>
    </source>
</evidence>
<feature type="active site" description="Proton donor" evidence="13">
    <location>
        <position position="250"/>
    </location>
</feature>
<dbReference type="GO" id="GO:0016052">
    <property type="term" value="P:carbohydrate catabolic process"/>
    <property type="evidence" value="ECO:0007669"/>
    <property type="project" value="InterPro"/>
</dbReference>
<feature type="disulfide bond" evidence="16">
    <location>
        <begin position="50"/>
        <end position="58"/>
    </location>
</feature>
<feature type="binding site" evidence="15">
    <location>
        <position position="195"/>
    </location>
    <ligand>
        <name>Ca(2+)</name>
        <dbReference type="ChEBI" id="CHEBI:29108"/>
        <label>1</label>
    </ligand>
</feature>